<protein>
    <submittedName>
        <fullName evidence="2">SH3 domain-containing protein</fullName>
    </submittedName>
</protein>
<dbReference type="EMBL" id="CP045643">
    <property type="protein sequence ID" value="QFZ72584.1"/>
    <property type="molecule type" value="Genomic_DNA"/>
</dbReference>
<feature type="signal peptide" evidence="1">
    <location>
        <begin position="1"/>
        <end position="29"/>
    </location>
</feature>
<evidence type="ECO:0000256" key="1">
    <source>
        <dbReference type="SAM" id="SignalP"/>
    </source>
</evidence>
<proteinExistence type="predicted"/>
<keyword evidence="1" id="KW-0732">Signal</keyword>
<reference evidence="2 3" key="1">
    <citation type="submission" date="2019-10" db="EMBL/GenBank/DDBJ databases">
        <title>A novel species.</title>
        <authorList>
            <person name="Gao J."/>
        </authorList>
    </citation>
    <scope>NUCLEOTIDE SEQUENCE [LARGE SCALE GENOMIC DNA]</scope>
    <source>
        <strain evidence="2 3">QMT-28</strain>
    </source>
</reference>
<dbReference type="Proteomes" id="UP000326179">
    <property type="component" value="Chromosome"/>
</dbReference>
<name>A0A5Q0L732_9ACTN</name>
<dbReference type="AlphaFoldDB" id="A0A5Q0L732"/>
<evidence type="ECO:0000313" key="2">
    <source>
        <dbReference type="EMBL" id="QFZ72584.1"/>
    </source>
</evidence>
<dbReference type="RefSeq" id="WP_153286950.1">
    <property type="nucleotide sequence ID" value="NZ_CP045643.1"/>
</dbReference>
<keyword evidence="3" id="KW-1185">Reference proteome</keyword>
<sequence>MRRIPVTVATRAAALAFLAPAGTATAAQAAPAEQSYTVVPYENVNVRRLPTGDSAYPATPTWDIGAGFVNVVFLQGDDHAGLPGPPRC</sequence>
<evidence type="ECO:0000313" key="3">
    <source>
        <dbReference type="Proteomes" id="UP000326179"/>
    </source>
</evidence>
<accession>A0A5Q0L732</accession>
<feature type="chain" id="PRO_5025002756" evidence="1">
    <location>
        <begin position="30"/>
        <end position="88"/>
    </location>
</feature>
<organism evidence="2 3">
    <name type="scientific">Streptomyces fagopyri</name>
    <dbReference type="NCBI Taxonomy" id="2662397"/>
    <lineage>
        <taxon>Bacteria</taxon>
        <taxon>Bacillati</taxon>
        <taxon>Actinomycetota</taxon>
        <taxon>Actinomycetes</taxon>
        <taxon>Kitasatosporales</taxon>
        <taxon>Streptomycetaceae</taxon>
        <taxon>Streptomyces</taxon>
    </lineage>
</organism>
<dbReference type="KEGG" id="sfy:GFH48_04260"/>
<gene>
    <name evidence="2" type="ORF">GFH48_04260</name>
</gene>